<dbReference type="GO" id="GO:0031564">
    <property type="term" value="P:transcription antitermination"/>
    <property type="evidence" value="ECO:0007669"/>
    <property type="project" value="UniProtKB-KW"/>
</dbReference>
<gene>
    <name evidence="5" type="ORF">CEX98_00975</name>
</gene>
<protein>
    <submittedName>
        <fullName evidence="5">Transcription/translation regulatory transformer protein RfaH</fullName>
    </submittedName>
</protein>
<dbReference type="InterPro" id="IPR043425">
    <property type="entry name" value="NusG-like"/>
</dbReference>
<dbReference type="NCBIfam" id="TIGR01955">
    <property type="entry name" value="RfaH"/>
    <property type="match status" value="1"/>
</dbReference>
<dbReference type="EMBL" id="NKHF01000004">
    <property type="protein sequence ID" value="PCK33620.1"/>
    <property type="molecule type" value="Genomic_DNA"/>
</dbReference>
<keyword evidence="6" id="KW-1185">Reference proteome</keyword>
<dbReference type="Gene3D" id="3.30.70.940">
    <property type="entry name" value="NusG, N-terminal domain"/>
    <property type="match status" value="1"/>
</dbReference>
<proteinExistence type="predicted"/>
<dbReference type="AlphaFoldDB" id="A0A2A5JW37"/>
<dbReference type="PANTHER" id="PTHR30265:SF7">
    <property type="entry name" value="TRANSCRIPTION ANTITERMINATION PROTEIN RFAH"/>
    <property type="match status" value="1"/>
</dbReference>
<dbReference type="InterPro" id="IPR010215">
    <property type="entry name" value="Transcription_antiterm_RfaH"/>
</dbReference>
<accession>A0A2A5JW37</accession>
<evidence type="ECO:0000313" key="6">
    <source>
        <dbReference type="Proteomes" id="UP000228621"/>
    </source>
</evidence>
<dbReference type="OrthoDB" id="9790639at2"/>
<reference evidence="6" key="1">
    <citation type="journal article" date="2019" name="Genome Announc.">
        <title>Draft Genome Sequence of Pseudoalteromonas piscicida Strain 36Y ROTHPW, an Hypersaline Seawater Isolate from the South Coast of Sonora, Mexico.</title>
        <authorList>
            <person name="Sanchez-Diaz R."/>
            <person name="Molina-Garza Z.J."/>
            <person name="Cruz-Suarez L.E."/>
            <person name="Selvin J."/>
            <person name="Kiran G.S."/>
            <person name="Ibarra-Gamez J.C."/>
            <person name="Gomez-Gil B."/>
            <person name="Galaviz-Silva L."/>
        </authorList>
    </citation>
    <scope>NUCLEOTIDE SEQUENCE [LARGE SCALE GENOMIC DNA]</scope>
    <source>
        <strain evidence="6">36Y_RITHPW</strain>
    </source>
</reference>
<feature type="domain" description="NusG-like N-terminal" evidence="4">
    <location>
        <begin position="1"/>
        <end position="98"/>
    </location>
</feature>
<dbReference type="GO" id="GO:0005829">
    <property type="term" value="C:cytosol"/>
    <property type="evidence" value="ECO:0007669"/>
    <property type="project" value="TreeGrafter"/>
</dbReference>
<evidence type="ECO:0000259" key="4">
    <source>
        <dbReference type="SMART" id="SM00738"/>
    </source>
</evidence>
<evidence type="ECO:0000256" key="3">
    <source>
        <dbReference type="ARBA" id="ARBA00023163"/>
    </source>
</evidence>
<keyword evidence="2" id="KW-0805">Transcription regulation</keyword>
<evidence type="ECO:0000256" key="2">
    <source>
        <dbReference type="ARBA" id="ARBA00023015"/>
    </source>
</evidence>
<keyword evidence="1" id="KW-0889">Transcription antitermination</keyword>
<dbReference type="PANTHER" id="PTHR30265">
    <property type="entry name" value="RHO-INTERACTING TRANSCRIPTION TERMINATION FACTOR NUSG"/>
    <property type="match status" value="1"/>
</dbReference>
<dbReference type="CDD" id="cd09892">
    <property type="entry name" value="NGN_SP_RfaH"/>
    <property type="match status" value="1"/>
</dbReference>
<dbReference type="NCBIfam" id="NF006534">
    <property type="entry name" value="PRK09014.1"/>
    <property type="match status" value="1"/>
</dbReference>
<dbReference type="InterPro" id="IPR036735">
    <property type="entry name" value="NGN_dom_sf"/>
</dbReference>
<name>A0A2A5JW37_PSEO7</name>
<sequence length="158" mass="17716">MECWYLVYCKPKQESRARANLLAQGIEAFYPVINQSKTTSSKVLSQPLFPRYLFVSLDPELSAFSVVKNTRGISDFVRYGANLQLVPASLVSQLMQSKQEFGVCELNMGDAVIVQDGCYKNIQALYQEPDGEKRSVLLIKLLNQSIEITIANSAIMKL</sequence>
<organism evidence="5 6">
    <name type="scientific">Pseudoalteromonas piscicida</name>
    <dbReference type="NCBI Taxonomy" id="43662"/>
    <lineage>
        <taxon>Bacteria</taxon>
        <taxon>Pseudomonadati</taxon>
        <taxon>Pseudomonadota</taxon>
        <taxon>Gammaproteobacteria</taxon>
        <taxon>Alteromonadales</taxon>
        <taxon>Pseudoalteromonadaceae</taxon>
        <taxon>Pseudoalteromonas</taxon>
    </lineage>
</organism>
<dbReference type="GO" id="GO:0006354">
    <property type="term" value="P:DNA-templated transcription elongation"/>
    <property type="evidence" value="ECO:0007669"/>
    <property type="project" value="InterPro"/>
</dbReference>
<dbReference type="SMART" id="SM00738">
    <property type="entry name" value="NGN"/>
    <property type="match status" value="1"/>
</dbReference>
<dbReference type="Proteomes" id="UP000228621">
    <property type="component" value="Unassembled WGS sequence"/>
</dbReference>
<dbReference type="Pfam" id="PF02357">
    <property type="entry name" value="NusG"/>
    <property type="match status" value="1"/>
</dbReference>
<keyword evidence="3" id="KW-0804">Transcription</keyword>
<comment type="caution">
    <text evidence="5">The sequence shown here is derived from an EMBL/GenBank/DDBJ whole genome shotgun (WGS) entry which is preliminary data.</text>
</comment>
<dbReference type="RefSeq" id="WP_099640273.1">
    <property type="nucleotide sequence ID" value="NZ_NKHF01000004.1"/>
</dbReference>
<dbReference type="SUPFAM" id="SSF82679">
    <property type="entry name" value="N-utilization substance G protein NusG, N-terminal domain"/>
    <property type="match status" value="1"/>
</dbReference>
<evidence type="ECO:0000313" key="5">
    <source>
        <dbReference type="EMBL" id="PCK33620.1"/>
    </source>
</evidence>
<dbReference type="InterPro" id="IPR006645">
    <property type="entry name" value="NGN-like_dom"/>
</dbReference>
<evidence type="ECO:0000256" key="1">
    <source>
        <dbReference type="ARBA" id="ARBA00022814"/>
    </source>
</evidence>